<dbReference type="InterPro" id="IPR007324">
    <property type="entry name" value="Sugar-bd_dom_put"/>
</dbReference>
<dbReference type="Proteomes" id="UP000190130">
    <property type="component" value="Unassembled WGS sequence"/>
</dbReference>
<evidence type="ECO:0000313" key="9">
    <source>
        <dbReference type="Proteomes" id="UP000190130"/>
    </source>
</evidence>
<keyword evidence="8" id="KW-1185">Reference proteome</keyword>
<evidence type="ECO:0000313" key="7">
    <source>
        <dbReference type="EMBL" id="SKB47923.1"/>
    </source>
</evidence>
<sequence length="315" mass="34209">MADSDNTRLDDAARAGWLYYIAGRTQDDIAQTLNISRPAAQRLVSLCRSEGLISFHMNHPISSCMELAARLRDRFELQHCDIAPSDGSGETAASGVASLGGVLIERWLRSRKSLVMALGTGRSMRASIERVSPMSCPLHRLVSLVGTISPDGSASPFDTLVKLAEITKAQHFPMPLPLYVSSPEERAQLIEIESIRRIRAIAGEADLWLMGISQIGDDAVLYRDGFMTRSELLEMVRHGAVGEVTGWVFDAEGRLLDRGTNLRVTSVPPEPGSDRLRICIGQGPAKVAPLRAALRGRIINGLVTDEDTARALLAG</sequence>
<dbReference type="AlphaFoldDB" id="A0A0Q3LXR5"/>
<evidence type="ECO:0000259" key="5">
    <source>
        <dbReference type="Pfam" id="PF04198"/>
    </source>
</evidence>
<evidence type="ECO:0000313" key="6">
    <source>
        <dbReference type="EMBL" id="KQK28225.1"/>
    </source>
</evidence>
<dbReference type="Gene3D" id="3.40.50.1360">
    <property type="match status" value="1"/>
</dbReference>
<dbReference type="EMBL" id="LMAR01000080">
    <property type="protein sequence ID" value="KQK28225.1"/>
    <property type="molecule type" value="Genomic_DNA"/>
</dbReference>
<gene>
    <name evidence="6" type="ORF">ARD30_23115</name>
    <name evidence="7" type="ORF">SAMN05660750_00894</name>
</gene>
<protein>
    <submittedName>
        <fullName evidence="6 7">DNA-binding transcriptional regulator</fullName>
    </submittedName>
</protein>
<dbReference type="PANTHER" id="PTHR34294:SF1">
    <property type="entry name" value="TRANSCRIPTIONAL REGULATOR LSRR"/>
    <property type="match status" value="1"/>
</dbReference>
<dbReference type="OrthoDB" id="7065657at2"/>
<evidence type="ECO:0000256" key="3">
    <source>
        <dbReference type="ARBA" id="ARBA00023125"/>
    </source>
</evidence>
<reference evidence="6 8" key="1">
    <citation type="submission" date="2015-10" db="EMBL/GenBank/DDBJ databases">
        <title>Draft genome of Bosea thiooxidans.</title>
        <authorList>
            <person name="Wang X."/>
        </authorList>
    </citation>
    <scope>NUCLEOTIDE SEQUENCE [LARGE SCALE GENOMIC DNA]</scope>
    <source>
        <strain evidence="6 8">CGMCC 9174</strain>
    </source>
</reference>
<dbReference type="Proteomes" id="UP000051562">
    <property type="component" value="Unassembled WGS sequence"/>
</dbReference>
<dbReference type="GO" id="GO:0003677">
    <property type="term" value="F:DNA binding"/>
    <property type="evidence" value="ECO:0007669"/>
    <property type="project" value="UniProtKB-KW"/>
</dbReference>
<reference evidence="7 9" key="2">
    <citation type="submission" date="2017-02" db="EMBL/GenBank/DDBJ databases">
        <authorList>
            <person name="Peterson S.W."/>
        </authorList>
    </citation>
    <scope>NUCLEOTIDE SEQUENCE [LARGE SCALE GENOMIC DNA]</scope>
    <source>
        <strain evidence="7 9">DSM 9653</strain>
    </source>
</reference>
<dbReference type="Gene3D" id="1.10.10.10">
    <property type="entry name" value="Winged helix-like DNA-binding domain superfamily/Winged helix DNA-binding domain"/>
    <property type="match status" value="1"/>
</dbReference>
<proteinExistence type="inferred from homology"/>
<comment type="similarity">
    <text evidence="1">Belongs to the SorC transcriptional regulatory family.</text>
</comment>
<organism evidence="6 8">
    <name type="scientific">Bosea thiooxidans</name>
    <dbReference type="NCBI Taxonomy" id="53254"/>
    <lineage>
        <taxon>Bacteria</taxon>
        <taxon>Pseudomonadati</taxon>
        <taxon>Pseudomonadota</taxon>
        <taxon>Alphaproteobacteria</taxon>
        <taxon>Hyphomicrobiales</taxon>
        <taxon>Boseaceae</taxon>
        <taxon>Bosea</taxon>
    </lineage>
</organism>
<feature type="domain" description="Sugar-binding" evidence="5">
    <location>
        <begin position="60"/>
        <end position="314"/>
    </location>
</feature>
<dbReference type="SUPFAM" id="SSF100950">
    <property type="entry name" value="NagB/RpiA/CoA transferase-like"/>
    <property type="match status" value="1"/>
</dbReference>
<dbReference type="EMBL" id="FUYX01000002">
    <property type="protein sequence ID" value="SKB47923.1"/>
    <property type="molecule type" value="Genomic_DNA"/>
</dbReference>
<keyword evidence="4" id="KW-0804">Transcription</keyword>
<keyword evidence="3 6" id="KW-0238">DNA-binding</keyword>
<dbReference type="RefSeq" id="WP_055730525.1">
    <property type="nucleotide sequence ID" value="NZ_FUYX01000002.1"/>
</dbReference>
<name>A0A0Q3LXR5_9HYPH</name>
<dbReference type="InterPro" id="IPR051054">
    <property type="entry name" value="SorC_transcr_regulators"/>
</dbReference>
<evidence type="ECO:0000313" key="8">
    <source>
        <dbReference type="Proteomes" id="UP000051562"/>
    </source>
</evidence>
<dbReference type="STRING" id="53254.SAMN05660750_00894"/>
<evidence type="ECO:0000256" key="4">
    <source>
        <dbReference type="ARBA" id="ARBA00023163"/>
    </source>
</evidence>
<dbReference type="PANTHER" id="PTHR34294">
    <property type="entry name" value="TRANSCRIPTIONAL REGULATOR-RELATED"/>
    <property type="match status" value="1"/>
</dbReference>
<evidence type="ECO:0000256" key="1">
    <source>
        <dbReference type="ARBA" id="ARBA00010466"/>
    </source>
</evidence>
<dbReference type="InterPro" id="IPR036388">
    <property type="entry name" value="WH-like_DNA-bd_sf"/>
</dbReference>
<keyword evidence="2" id="KW-0805">Transcription regulation</keyword>
<dbReference type="InterPro" id="IPR037171">
    <property type="entry name" value="NagB/RpiA_transferase-like"/>
</dbReference>
<evidence type="ECO:0000256" key="2">
    <source>
        <dbReference type="ARBA" id="ARBA00023015"/>
    </source>
</evidence>
<accession>A0A0Q3LXR5</accession>
<dbReference type="Pfam" id="PF04198">
    <property type="entry name" value="Sugar-bind"/>
    <property type="match status" value="1"/>
</dbReference>
<dbReference type="GO" id="GO:0030246">
    <property type="term" value="F:carbohydrate binding"/>
    <property type="evidence" value="ECO:0007669"/>
    <property type="project" value="InterPro"/>
</dbReference>